<keyword evidence="4 5" id="KW-0472">Membrane</keyword>
<feature type="transmembrane region" description="Helical" evidence="5">
    <location>
        <begin position="191"/>
        <end position="212"/>
    </location>
</feature>
<gene>
    <name evidence="6" type="ORF">MMH89_02355</name>
</gene>
<evidence type="ECO:0000313" key="7">
    <source>
        <dbReference type="Proteomes" id="UP001055955"/>
    </source>
</evidence>
<dbReference type="RefSeq" id="WP_258568775.1">
    <property type="nucleotide sequence ID" value="NZ_CP092900.1"/>
</dbReference>
<evidence type="ECO:0000256" key="5">
    <source>
        <dbReference type="SAM" id="Phobius"/>
    </source>
</evidence>
<evidence type="ECO:0000256" key="2">
    <source>
        <dbReference type="ARBA" id="ARBA00022692"/>
    </source>
</evidence>
<feature type="transmembrane region" description="Helical" evidence="5">
    <location>
        <begin position="158"/>
        <end position="179"/>
    </location>
</feature>
<feature type="transmembrane region" description="Helical" evidence="5">
    <location>
        <begin position="83"/>
        <end position="107"/>
    </location>
</feature>
<dbReference type="PANTHER" id="PTHR47547">
    <property type="match status" value="1"/>
</dbReference>
<dbReference type="EMBL" id="CP092900">
    <property type="protein sequence ID" value="UTC24986.1"/>
    <property type="molecule type" value="Genomic_DNA"/>
</dbReference>
<keyword evidence="2 5" id="KW-0812">Transmembrane</keyword>
<feature type="transmembrane region" description="Helical" evidence="5">
    <location>
        <begin position="40"/>
        <end position="62"/>
    </location>
</feature>
<keyword evidence="7" id="KW-1185">Reference proteome</keyword>
<feature type="transmembrane region" description="Helical" evidence="5">
    <location>
        <begin position="233"/>
        <end position="255"/>
    </location>
</feature>
<dbReference type="Pfam" id="PF13520">
    <property type="entry name" value="AA_permease_2"/>
    <property type="match status" value="1"/>
</dbReference>
<proteinExistence type="predicted"/>
<keyword evidence="3 5" id="KW-1133">Transmembrane helix</keyword>
<feature type="transmembrane region" description="Helical" evidence="5">
    <location>
        <begin position="424"/>
        <end position="440"/>
    </location>
</feature>
<protein>
    <submittedName>
        <fullName evidence="6">APC family permease</fullName>
    </submittedName>
</protein>
<dbReference type="Proteomes" id="UP001055955">
    <property type="component" value="Chromosome"/>
</dbReference>
<sequence length="520" mass="57180">MSQLKKEISSFGLLMTSLSAMIGSGWLLSSMVAAKLAGPAAVLSWLIGGIMIAFIAVCFSELSTAFPVAGGIARYGQFSHGKCISFIISWLAWLSCVAVAPTESIAILQYASRFFDGLTYQVNDTFLLTNLGLTYAAVLVFIMAWINQKGIKMMIRYNNILTIWKICVPLFVLTVLAYHQFIPSNFTDQSFMPSGMNGVLSALSTTVIFSFLGFRECTSLAEEVKNPQRSIPIAAIGSVLYCTVFYVIMQSVFIASMNPDAFSLGWGALSFDFDAGPFAGLALMLGLKWLATIIYIDAIIAPMGAGLVYTATTSRLLLAISKNGFLPPALQKLNKNQVPQFALIVNGLVGLALLAPFEDWVALVRFQSVAIVVAYAIGPIALLALRTTAPKLKRPFKLPYAYFFSTVTLYICFLLIHWSSWENVLAIIISCLAGLFIYFLHSGTEDMQHAKWFMIILTTCGITGYFGTFGGIEALNIWQESLILLIGSILAMYFGVKQRINTDQYTKYIEDKETNYYDAI</sequence>
<feature type="transmembrane region" description="Helical" evidence="5">
    <location>
        <begin position="12"/>
        <end position="34"/>
    </location>
</feature>
<dbReference type="Gene3D" id="1.20.1740.10">
    <property type="entry name" value="Amino acid/polyamine transporter I"/>
    <property type="match status" value="1"/>
</dbReference>
<dbReference type="InterPro" id="IPR052962">
    <property type="entry name" value="AA_Transporter_AGT"/>
</dbReference>
<dbReference type="PIRSF" id="PIRSF006060">
    <property type="entry name" value="AA_transporter"/>
    <property type="match status" value="1"/>
</dbReference>
<feature type="transmembrane region" description="Helical" evidence="5">
    <location>
        <begin position="341"/>
        <end position="357"/>
    </location>
</feature>
<evidence type="ECO:0000313" key="6">
    <source>
        <dbReference type="EMBL" id="UTC24986.1"/>
    </source>
</evidence>
<name>A0ABY5DMZ8_9GAMM</name>
<feature type="transmembrane region" description="Helical" evidence="5">
    <location>
        <begin position="127"/>
        <end position="146"/>
    </location>
</feature>
<dbReference type="InterPro" id="IPR002293">
    <property type="entry name" value="AA/rel_permease1"/>
</dbReference>
<evidence type="ECO:0000256" key="1">
    <source>
        <dbReference type="ARBA" id="ARBA00004141"/>
    </source>
</evidence>
<comment type="subcellular location">
    <subcellularLocation>
        <location evidence="1">Membrane</location>
        <topology evidence="1">Multi-pass membrane protein</topology>
    </subcellularLocation>
</comment>
<feature type="transmembrane region" description="Helical" evidence="5">
    <location>
        <begin position="400"/>
        <end position="418"/>
    </location>
</feature>
<accession>A0ABY5DMZ8</accession>
<evidence type="ECO:0000256" key="3">
    <source>
        <dbReference type="ARBA" id="ARBA00022989"/>
    </source>
</evidence>
<organism evidence="6 7">
    <name type="scientific">Candidatus Comchoanobacter bicostacola</name>
    <dbReference type="NCBI Taxonomy" id="2919598"/>
    <lineage>
        <taxon>Bacteria</taxon>
        <taxon>Pseudomonadati</taxon>
        <taxon>Pseudomonadota</taxon>
        <taxon>Gammaproteobacteria</taxon>
        <taxon>Candidatus Comchoanobacterales</taxon>
        <taxon>Candidatus Comchoanobacteraceae</taxon>
        <taxon>Candidatus Comchoanobacter</taxon>
    </lineage>
</organism>
<reference evidence="6 7" key="1">
    <citation type="journal article" date="2022" name="Nat. Microbiol.">
        <title>The microbiome of a bacterivorous marine choanoflagellate contains a resource-demanding obligate bacterial associate.</title>
        <authorList>
            <person name="Needham D.M."/>
            <person name="Poirier C."/>
            <person name="Bachy C."/>
            <person name="George E.E."/>
            <person name="Wilken S."/>
            <person name="Yung C.C.M."/>
            <person name="Limardo A.J."/>
            <person name="Morando M."/>
            <person name="Sudek L."/>
            <person name="Malmstrom R.R."/>
            <person name="Keeling P.J."/>
            <person name="Santoro A.E."/>
            <person name="Worden A.Z."/>
        </authorList>
    </citation>
    <scope>NUCLEOTIDE SEQUENCE [LARGE SCALE GENOMIC DNA]</scope>
    <source>
        <strain evidence="6 7">Comchoano-1</strain>
    </source>
</reference>
<feature type="transmembrane region" description="Helical" evidence="5">
    <location>
        <begin position="452"/>
        <end position="472"/>
    </location>
</feature>
<dbReference type="PANTHER" id="PTHR47547:SF1">
    <property type="entry name" value="ASPARTATE-PROTON SYMPORTER"/>
    <property type="match status" value="1"/>
</dbReference>
<feature type="transmembrane region" description="Helical" evidence="5">
    <location>
        <begin position="478"/>
        <end position="496"/>
    </location>
</feature>
<feature type="transmembrane region" description="Helical" evidence="5">
    <location>
        <begin position="369"/>
        <end position="388"/>
    </location>
</feature>
<evidence type="ECO:0000256" key="4">
    <source>
        <dbReference type="ARBA" id="ARBA00023136"/>
    </source>
</evidence>